<feature type="region of interest" description="Disordered" evidence="1">
    <location>
        <begin position="1"/>
        <end position="27"/>
    </location>
</feature>
<sequence>MPTAKQIQNARKKLKKTPTPKGNSPKIPTAALLRIIKADPKVSRNKEFMKRVHELTKKK</sequence>
<organism evidence="2">
    <name type="scientific">viral metagenome</name>
    <dbReference type="NCBI Taxonomy" id="1070528"/>
    <lineage>
        <taxon>unclassified sequences</taxon>
        <taxon>metagenomes</taxon>
        <taxon>organismal metagenomes</taxon>
    </lineage>
</organism>
<proteinExistence type="predicted"/>
<accession>A0A6C0JD35</accession>
<reference evidence="2" key="1">
    <citation type="journal article" date="2020" name="Nature">
        <title>Giant virus diversity and host interactions through global metagenomics.</title>
        <authorList>
            <person name="Schulz F."/>
            <person name="Roux S."/>
            <person name="Paez-Espino D."/>
            <person name="Jungbluth S."/>
            <person name="Walsh D.A."/>
            <person name="Denef V.J."/>
            <person name="McMahon K.D."/>
            <person name="Konstantinidis K.T."/>
            <person name="Eloe-Fadrosh E.A."/>
            <person name="Kyrpides N.C."/>
            <person name="Woyke T."/>
        </authorList>
    </citation>
    <scope>NUCLEOTIDE SEQUENCE</scope>
    <source>
        <strain evidence="2">GVMAG-M-3300027206-1</strain>
    </source>
</reference>
<name>A0A6C0JD35_9ZZZZ</name>
<dbReference type="AlphaFoldDB" id="A0A6C0JD35"/>
<evidence type="ECO:0000256" key="1">
    <source>
        <dbReference type="SAM" id="MobiDB-lite"/>
    </source>
</evidence>
<dbReference type="EMBL" id="MN740383">
    <property type="protein sequence ID" value="QHU03529.1"/>
    <property type="molecule type" value="Genomic_DNA"/>
</dbReference>
<evidence type="ECO:0000313" key="2">
    <source>
        <dbReference type="EMBL" id="QHU03529.1"/>
    </source>
</evidence>
<protein>
    <submittedName>
        <fullName evidence="2">Uncharacterized protein</fullName>
    </submittedName>
</protein>